<reference evidence="1" key="1">
    <citation type="journal article" date="2005" name="BMC Biol.">
        <title>The sequence of rice chromosomes 11 and 12, rich in disease resistance genes and recent gene duplications.</title>
        <authorList>
            <consortium name="The rice chromosomes 11 and 12 sequencing consortia"/>
        </authorList>
    </citation>
    <scope>NUCLEOTIDE SEQUENCE [LARGE SCALE GENOMIC DNA]</scope>
</reference>
<accession>Q2R335</accession>
<name>Q2R335_ORYSJ</name>
<protein>
    <submittedName>
        <fullName evidence="1">Uncharacterized protein</fullName>
    </submittedName>
</protein>
<sequence length="259" mass="28706">MAGHRDYWANILSGGSRGLEAKPVSIDNISARRIGGDAGLVGWKCYSDNRREDSEAPTAIRIKAWGARSSTSALGLVFAGLYNQRSDVEHEQQRRRRGGAPVFRRLEDGEAGGGWCSRAPRILGGRWLAERVKEKAGTATTRARPWQQKEWRWWLVVVAKREGKREKWVHLVEANMMAQGLGLQSCGRGDRPVAAMAGHEKRERERELGFSGGALGMARSGARHTSLRPPVPLHERKGAGAARCCRCYWTAGPLSTRMH</sequence>
<reference evidence="1" key="3">
    <citation type="submission" date="2006-01" db="EMBL/GenBank/DDBJ databases">
        <authorList>
            <person name="Buell R."/>
        </authorList>
    </citation>
    <scope>NUCLEOTIDE SEQUENCE</scope>
</reference>
<dbReference type="EMBL" id="DP000010">
    <property type="protein sequence ID" value="ABA94105.1"/>
    <property type="molecule type" value="Genomic_DNA"/>
</dbReference>
<gene>
    <name evidence="1" type="ordered locus">LOC_Os11g33280</name>
</gene>
<proteinExistence type="predicted"/>
<dbReference type="AlphaFoldDB" id="Q2R335"/>
<evidence type="ECO:0000313" key="1">
    <source>
        <dbReference type="EMBL" id="ABA94105.1"/>
    </source>
</evidence>
<organism evidence="1">
    <name type="scientific">Oryza sativa subsp. japonica</name>
    <name type="common">Rice</name>
    <dbReference type="NCBI Taxonomy" id="39947"/>
    <lineage>
        <taxon>Eukaryota</taxon>
        <taxon>Viridiplantae</taxon>
        <taxon>Streptophyta</taxon>
        <taxon>Embryophyta</taxon>
        <taxon>Tracheophyta</taxon>
        <taxon>Spermatophyta</taxon>
        <taxon>Magnoliopsida</taxon>
        <taxon>Liliopsida</taxon>
        <taxon>Poales</taxon>
        <taxon>Poaceae</taxon>
        <taxon>BOP clade</taxon>
        <taxon>Oryzoideae</taxon>
        <taxon>Oryzeae</taxon>
        <taxon>Oryzinae</taxon>
        <taxon>Oryza</taxon>
        <taxon>Oryza sativa</taxon>
    </lineage>
</organism>
<reference evidence="1" key="2">
    <citation type="submission" date="2005-04" db="EMBL/GenBank/DDBJ databases">
        <authorList>
            <person name="Buell C.R."/>
            <person name="Wing R.A."/>
            <person name="McCombie W.A."/>
            <person name="Ouyang S."/>
        </authorList>
    </citation>
    <scope>NUCLEOTIDE SEQUENCE</scope>
</reference>